<reference evidence="2" key="1">
    <citation type="journal article" date="2023" name="Proc. Natl. Acad. Sci. U.S.A.">
        <title>Genomic and structural basis for evolution of tropane alkaloid biosynthesis.</title>
        <authorList>
            <person name="Wanga Y.-J."/>
            <person name="Taina T."/>
            <person name="Yua J.-Y."/>
            <person name="Lia J."/>
            <person name="Xua B."/>
            <person name="Chenc J."/>
            <person name="D'Auriad J.C."/>
            <person name="Huanga J.-P."/>
            <person name="Huanga S.-X."/>
        </authorList>
    </citation>
    <scope>NUCLEOTIDE SEQUENCE [LARGE SCALE GENOMIC DNA]</scope>
    <source>
        <strain evidence="2">cv. KIB-2019</strain>
    </source>
</reference>
<accession>A0A9Q1L6N4</accession>
<sequence>MFSGCDQKHEEDMDSEKIYKDFVLRVMAARSPNVRLQKALSRHAAGAGKNIKCPLIVPLGANFNRLKCYLGWIPNNKNSSCRVDVFAALVSIINSKIPVIGDILLRRIILQLKRPANKPQLLASVKFIAHLVNQQVVHELIALELLTFFLENPTDDSVEVAVSFVTKCVSILQDVCPLGLHATFGRFLWILHEGEIDKRVQFLIENLFAL</sequence>
<dbReference type="EMBL" id="JAJAGQ010000022">
    <property type="protein sequence ID" value="KAJ8529967.1"/>
    <property type="molecule type" value="Genomic_DNA"/>
</dbReference>
<dbReference type="GO" id="GO:0071013">
    <property type="term" value="C:catalytic step 2 spliceosome"/>
    <property type="evidence" value="ECO:0007669"/>
    <property type="project" value="TreeGrafter"/>
</dbReference>
<organism evidence="1 2">
    <name type="scientific">Anisodus acutangulus</name>
    <dbReference type="NCBI Taxonomy" id="402998"/>
    <lineage>
        <taxon>Eukaryota</taxon>
        <taxon>Viridiplantae</taxon>
        <taxon>Streptophyta</taxon>
        <taxon>Embryophyta</taxon>
        <taxon>Tracheophyta</taxon>
        <taxon>Spermatophyta</taxon>
        <taxon>Magnoliopsida</taxon>
        <taxon>eudicotyledons</taxon>
        <taxon>Gunneridae</taxon>
        <taxon>Pentapetalae</taxon>
        <taxon>asterids</taxon>
        <taxon>lamiids</taxon>
        <taxon>Solanales</taxon>
        <taxon>Solanaceae</taxon>
        <taxon>Solanoideae</taxon>
        <taxon>Hyoscyameae</taxon>
        <taxon>Anisodus</taxon>
    </lineage>
</organism>
<dbReference type="InterPro" id="IPR050781">
    <property type="entry name" value="CWC22_splicing_factor"/>
</dbReference>
<evidence type="ECO:0000313" key="2">
    <source>
        <dbReference type="Proteomes" id="UP001152561"/>
    </source>
</evidence>
<comment type="caution">
    <text evidence="1">The sequence shown here is derived from an EMBL/GenBank/DDBJ whole genome shotgun (WGS) entry which is preliminary data.</text>
</comment>
<dbReference type="InterPro" id="IPR016024">
    <property type="entry name" value="ARM-type_fold"/>
</dbReference>
<dbReference type="OrthoDB" id="1924287at2759"/>
<evidence type="ECO:0000313" key="1">
    <source>
        <dbReference type="EMBL" id="KAJ8529967.1"/>
    </source>
</evidence>
<dbReference type="GO" id="GO:0000398">
    <property type="term" value="P:mRNA splicing, via spliceosome"/>
    <property type="evidence" value="ECO:0007669"/>
    <property type="project" value="TreeGrafter"/>
</dbReference>
<dbReference type="Proteomes" id="UP001152561">
    <property type="component" value="Unassembled WGS sequence"/>
</dbReference>
<dbReference type="PANTHER" id="PTHR18034:SF3">
    <property type="entry name" value="PRE-MRNA-SPLICING FACTOR CWC22 HOMOLOG"/>
    <property type="match status" value="1"/>
</dbReference>
<dbReference type="Gene3D" id="1.25.40.180">
    <property type="match status" value="1"/>
</dbReference>
<protein>
    <submittedName>
        <fullName evidence="1">Uncharacterized protein</fullName>
    </submittedName>
</protein>
<name>A0A9Q1L6N4_9SOLA</name>
<dbReference type="GO" id="GO:0003723">
    <property type="term" value="F:RNA binding"/>
    <property type="evidence" value="ECO:0007669"/>
    <property type="project" value="TreeGrafter"/>
</dbReference>
<dbReference type="SUPFAM" id="SSF48371">
    <property type="entry name" value="ARM repeat"/>
    <property type="match status" value="1"/>
</dbReference>
<keyword evidence="2" id="KW-1185">Reference proteome</keyword>
<gene>
    <name evidence="1" type="ORF">K7X08_036802</name>
</gene>
<proteinExistence type="predicted"/>
<dbReference type="PANTHER" id="PTHR18034">
    <property type="entry name" value="CELL CYCLE CONTROL PROTEIN CWF22-RELATED"/>
    <property type="match status" value="1"/>
</dbReference>
<dbReference type="AlphaFoldDB" id="A0A9Q1L6N4"/>